<protein>
    <submittedName>
        <fullName evidence="7">Peptidase C69</fullName>
    </submittedName>
</protein>
<evidence type="ECO:0000256" key="4">
    <source>
        <dbReference type="ARBA" id="ARBA00023049"/>
    </source>
</evidence>
<dbReference type="EMBL" id="NRRV01000063">
    <property type="protein sequence ID" value="MBK1632968.1"/>
    <property type="molecule type" value="Genomic_DNA"/>
</dbReference>
<dbReference type="PANTHER" id="PTHR30624:SF10">
    <property type="entry name" value="CONSERVED PROTEIN"/>
    <property type="match status" value="1"/>
</dbReference>
<feature type="domain" description="Metalloprotease TldD/E C-terminal" evidence="6">
    <location>
        <begin position="244"/>
        <end position="487"/>
    </location>
</feature>
<keyword evidence="2" id="KW-0645">Protease</keyword>
<dbReference type="InterPro" id="IPR051463">
    <property type="entry name" value="Peptidase_U62_metallo"/>
</dbReference>
<dbReference type="InterPro" id="IPR045569">
    <property type="entry name" value="Metalloprtase-TldD/E_C"/>
</dbReference>
<evidence type="ECO:0000256" key="3">
    <source>
        <dbReference type="ARBA" id="ARBA00022801"/>
    </source>
</evidence>
<dbReference type="Gene3D" id="3.30.2290.10">
    <property type="entry name" value="PmbA/TldD superfamily"/>
    <property type="match status" value="1"/>
</dbReference>
<proteinExistence type="inferred from homology"/>
<reference evidence="7 8" key="1">
    <citation type="journal article" date="2020" name="Microorganisms">
        <title>Osmotic Adaptation and Compatible Solute Biosynthesis of Phototrophic Bacteria as Revealed from Genome Analyses.</title>
        <authorList>
            <person name="Imhoff J.F."/>
            <person name="Rahn T."/>
            <person name="Kunzel S."/>
            <person name="Keller A."/>
            <person name="Neulinger S.C."/>
        </authorList>
    </citation>
    <scope>NUCLEOTIDE SEQUENCE [LARGE SCALE GENOMIC DNA]</scope>
    <source>
        <strain evidence="7 8">DSM 6210</strain>
    </source>
</reference>
<comment type="caution">
    <text evidence="7">The sequence shown here is derived from an EMBL/GenBank/DDBJ whole genome shotgun (WGS) entry which is preliminary data.</text>
</comment>
<evidence type="ECO:0000313" key="7">
    <source>
        <dbReference type="EMBL" id="MBK1632968.1"/>
    </source>
</evidence>
<name>A0ABS1CMP7_9GAMM</name>
<dbReference type="InterPro" id="IPR002510">
    <property type="entry name" value="Metalloprtase-TldD/E_N"/>
</dbReference>
<keyword evidence="3" id="KW-0378">Hydrolase</keyword>
<keyword evidence="8" id="KW-1185">Reference proteome</keyword>
<dbReference type="Pfam" id="PF19289">
    <property type="entry name" value="PmbA_TldD_3rd"/>
    <property type="match status" value="1"/>
</dbReference>
<dbReference type="Pfam" id="PF01523">
    <property type="entry name" value="PmbA_TldD_1st"/>
    <property type="match status" value="1"/>
</dbReference>
<dbReference type="PANTHER" id="PTHR30624">
    <property type="entry name" value="UNCHARACTERIZED PROTEIN TLDD AND PMBA"/>
    <property type="match status" value="1"/>
</dbReference>
<organism evidence="7 8">
    <name type="scientific">Thiohalocapsa halophila</name>
    <dbReference type="NCBI Taxonomy" id="69359"/>
    <lineage>
        <taxon>Bacteria</taxon>
        <taxon>Pseudomonadati</taxon>
        <taxon>Pseudomonadota</taxon>
        <taxon>Gammaproteobacteria</taxon>
        <taxon>Chromatiales</taxon>
        <taxon>Chromatiaceae</taxon>
        <taxon>Thiohalocapsa</taxon>
    </lineage>
</organism>
<dbReference type="Proteomes" id="UP000748752">
    <property type="component" value="Unassembled WGS sequence"/>
</dbReference>
<comment type="similarity">
    <text evidence="1">Belongs to the peptidase U62 family.</text>
</comment>
<evidence type="ECO:0000313" key="8">
    <source>
        <dbReference type="Proteomes" id="UP000748752"/>
    </source>
</evidence>
<evidence type="ECO:0000256" key="2">
    <source>
        <dbReference type="ARBA" id="ARBA00022670"/>
    </source>
</evidence>
<dbReference type="InterPro" id="IPR036059">
    <property type="entry name" value="TldD/PmbA_sf"/>
</dbReference>
<evidence type="ECO:0000259" key="5">
    <source>
        <dbReference type="Pfam" id="PF01523"/>
    </source>
</evidence>
<keyword evidence="4" id="KW-0482">Metalloprotease</keyword>
<dbReference type="RefSeq" id="WP_200240868.1">
    <property type="nucleotide sequence ID" value="NZ_NRRV01000063.1"/>
</dbReference>
<evidence type="ECO:0000259" key="6">
    <source>
        <dbReference type="Pfam" id="PF19289"/>
    </source>
</evidence>
<feature type="domain" description="Metalloprotease TldD/E N-terminal" evidence="5">
    <location>
        <begin position="35"/>
        <end position="97"/>
    </location>
</feature>
<accession>A0ABS1CMP7</accession>
<sequence length="492" mass="52849">MSTATAVSPEPRPDELRAVARRFADAAPACDYWTLRLVDEVHEGLAVRDDVPEPSSIAASRGAMVTIVADGGLGYAATADLSPAGLAAAAERAASAAALHARLGLFDAKLAPRSGVRDEYHSPVEQPWAQMTLADKLGLLGDACARLDRGERIVERAAWLGHRRVNQLLVSSDGAHIDQTFEYVHSGLAATAHINGQTQTRTGGGHDRPGQGGLERLATAALLADAERVAGEAIALCEAPECPSGQMDLLLLPSQMTLQIHESIGHPLELDRILGDERNYAGLSFVTPDMLGTYRYGSSLLNVTFDPTLPGEVASYAADDDGTPARRVHLIRDGILERPLGGELSQRRARLSGTACARACAWDRPPIDRMANINLVPNEEGLDEMIARVERGVLMDTNRSWSIDDSRNKFQFSCQLGRLIEDGELKGLVRNPGYRGVSARFWRSLDGVGNPETLEVRGVQNCGKGEPNQSVYVGHASPPCLFRDIDVFGGGL</sequence>
<dbReference type="SUPFAM" id="SSF111283">
    <property type="entry name" value="Putative modulator of DNA gyrase, PmbA/TldD"/>
    <property type="match status" value="1"/>
</dbReference>
<dbReference type="InterPro" id="IPR035068">
    <property type="entry name" value="TldD/PmbA_N"/>
</dbReference>
<gene>
    <name evidence="7" type="ORF">CKO31_19875</name>
</gene>
<evidence type="ECO:0000256" key="1">
    <source>
        <dbReference type="ARBA" id="ARBA00005836"/>
    </source>
</evidence>